<dbReference type="EMBL" id="JBBPBN010000097">
    <property type="protein sequence ID" value="KAK8980335.1"/>
    <property type="molecule type" value="Genomic_DNA"/>
</dbReference>
<organism evidence="1 2">
    <name type="scientific">Hibiscus sabdariffa</name>
    <name type="common">roselle</name>
    <dbReference type="NCBI Taxonomy" id="183260"/>
    <lineage>
        <taxon>Eukaryota</taxon>
        <taxon>Viridiplantae</taxon>
        <taxon>Streptophyta</taxon>
        <taxon>Embryophyta</taxon>
        <taxon>Tracheophyta</taxon>
        <taxon>Spermatophyta</taxon>
        <taxon>Magnoliopsida</taxon>
        <taxon>eudicotyledons</taxon>
        <taxon>Gunneridae</taxon>
        <taxon>Pentapetalae</taxon>
        <taxon>rosids</taxon>
        <taxon>malvids</taxon>
        <taxon>Malvales</taxon>
        <taxon>Malvaceae</taxon>
        <taxon>Malvoideae</taxon>
        <taxon>Hibiscus</taxon>
    </lineage>
</organism>
<accession>A0ABR2NVW4</accession>
<sequence length="91" mass="10419">MQGHWWCALISRNSNHRLQTLDLLFTRPDFIALRSAFTIKTWTFLELNSDEIQLSSAAPEDISAVIGIALTISKLSHICEKEILRVQYCLD</sequence>
<protein>
    <recommendedName>
        <fullName evidence="3">Ubiquitin-like protease family profile domain-containing protein</fullName>
    </recommendedName>
</protein>
<gene>
    <name evidence="1" type="ORF">V6N11_061546</name>
</gene>
<name>A0ABR2NVW4_9ROSI</name>
<reference evidence="1 2" key="1">
    <citation type="journal article" date="2024" name="G3 (Bethesda)">
        <title>Genome assembly of Hibiscus sabdariffa L. provides insights into metabolisms of medicinal natural products.</title>
        <authorList>
            <person name="Kim T."/>
        </authorList>
    </citation>
    <scope>NUCLEOTIDE SEQUENCE [LARGE SCALE GENOMIC DNA]</scope>
    <source>
        <strain evidence="1">TK-2024</strain>
        <tissue evidence="1">Old leaves</tissue>
    </source>
</reference>
<proteinExistence type="predicted"/>
<evidence type="ECO:0000313" key="1">
    <source>
        <dbReference type="EMBL" id="KAK8980335.1"/>
    </source>
</evidence>
<evidence type="ECO:0000313" key="2">
    <source>
        <dbReference type="Proteomes" id="UP001396334"/>
    </source>
</evidence>
<evidence type="ECO:0008006" key="3">
    <source>
        <dbReference type="Google" id="ProtNLM"/>
    </source>
</evidence>
<comment type="caution">
    <text evidence="1">The sequence shown here is derived from an EMBL/GenBank/DDBJ whole genome shotgun (WGS) entry which is preliminary data.</text>
</comment>
<dbReference type="Proteomes" id="UP001396334">
    <property type="component" value="Unassembled WGS sequence"/>
</dbReference>
<keyword evidence="2" id="KW-1185">Reference proteome</keyword>